<gene>
    <name evidence="1" type="ORF">COV87_03995</name>
</gene>
<reference evidence="1 2" key="1">
    <citation type="submission" date="2017-09" db="EMBL/GenBank/DDBJ databases">
        <title>Depth-based differentiation of microbial function through sediment-hosted aquifers and enrichment of novel symbionts in the deep terrestrial subsurface.</title>
        <authorList>
            <person name="Probst A.J."/>
            <person name="Ladd B."/>
            <person name="Jarett J.K."/>
            <person name="Geller-Mcgrath D.E."/>
            <person name="Sieber C.M."/>
            <person name="Emerson J.B."/>
            <person name="Anantharaman K."/>
            <person name="Thomas B.C."/>
            <person name="Malmstrom R."/>
            <person name="Stieglmeier M."/>
            <person name="Klingl A."/>
            <person name="Woyke T."/>
            <person name="Ryan C.M."/>
            <person name="Banfield J.F."/>
        </authorList>
    </citation>
    <scope>NUCLEOTIDE SEQUENCE [LARGE SCALE GENOMIC DNA]</scope>
    <source>
        <strain evidence="1">CG11_big_fil_rev_8_21_14_0_20_37_16</strain>
    </source>
</reference>
<sequence>MLIYDKIEFNVPDRLPAEALAKAGSNGHAKFFDFRDRLMVGPQTLNLSIYVRVVVSEQKTLAGAVGLAYSESDYPGSSPGWATKEASTE</sequence>
<protein>
    <submittedName>
        <fullName evidence="1">Uncharacterized protein</fullName>
    </submittedName>
</protein>
<dbReference type="AlphaFoldDB" id="A0A2H0KJA8"/>
<name>A0A2H0KJA8_9BACT</name>
<dbReference type="Proteomes" id="UP000229497">
    <property type="component" value="Unassembled WGS sequence"/>
</dbReference>
<proteinExistence type="predicted"/>
<evidence type="ECO:0000313" key="1">
    <source>
        <dbReference type="EMBL" id="PIQ71339.1"/>
    </source>
</evidence>
<comment type="caution">
    <text evidence="1">The sequence shown here is derived from an EMBL/GenBank/DDBJ whole genome shotgun (WGS) entry which is preliminary data.</text>
</comment>
<evidence type="ECO:0000313" key="2">
    <source>
        <dbReference type="Proteomes" id="UP000229497"/>
    </source>
</evidence>
<organism evidence="1 2">
    <name type="scientific">Candidatus Roizmanbacteria bacterium CG11_big_fil_rev_8_21_14_0_20_37_16</name>
    <dbReference type="NCBI Taxonomy" id="1974857"/>
    <lineage>
        <taxon>Bacteria</taxon>
        <taxon>Candidatus Roizmaniibacteriota</taxon>
    </lineage>
</organism>
<accession>A0A2H0KJA8</accession>
<dbReference type="EMBL" id="PCVK01000115">
    <property type="protein sequence ID" value="PIQ71339.1"/>
    <property type="molecule type" value="Genomic_DNA"/>
</dbReference>